<dbReference type="Proteomes" id="UP000481153">
    <property type="component" value="Unassembled WGS sequence"/>
</dbReference>
<evidence type="ECO:0000313" key="3">
    <source>
        <dbReference type="EMBL" id="KAF0736065.1"/>
    </source>
</evidence>
<sequence>MDSHDDNVDSWDIERDLHFLIATDEQLETELDHVCDLFLHSSDDAAEVETATGASPPTQQAPPVRPRRRRAPRQQKVELLELRRQVKNLKEQLDSKNHQAMMQREMSYWEKAARVQLFQKQKAIQENEQLREATKENGAFIAKMKTFLLKRPRLDAESKVDEWQQYKLAATACLRASGIHAIADRQYDRLDSALINAGLMGLKENYSSVRPTIKHAGKTLYVEIIRRIKLDAPRSTIGNTVWAVFADPQKQIPVPIDAQRSIEMLDSSTMYEMFQERTSDGVVCHSNFIRKVYDEDDRHVILSRTVLHDALAPQMMHGDVEDESVWIVVEADERNPNQCFFTFLHHSQIDLNGISITKPFDVNHLAVRLAQRTAEGQELVPINDDGIEWEELPPALAIFSRNGRIFISHLEQAINSAIASYHASKTT</sequence>
<protein>
    <recommendedName>
        <fullName evidence="5">START domain-containing protein</fullName>
    </recommendedName>
</protein>
<name>A0A6G0X7Q2_9STRA</name>
<evidence type="ECO:0000256" key="2">
    <source>
        <dbReference type="SAM" id="MobiDB-lite"/>
    </source>
</evidence>
<keyword evidence="1" id="KW-0175">Coiled coil</keyword>
<evidence type="ECO:0000256" key="1">
    <source>
        <dbReference type="SAM" id="Coils"/>
    </source>
</evidence>
<evidence type="ECO:0008006" key="5">
    <source>
        <dbReference type="Google" id="ProtNLM"/>
    </source>
</evidence>
<reference evidence="3 4" key="1">
    <citation type="submission" date="2019-07" db="EMBL/GenBank/DDBJ databases">
        <title>Genomics analysis of Aphanomyces spp. identifies a new class of oomycete effector associated with host adaptation.</title>
        <authorList>
            <person name="Gaulin E."/>
        </authorList>
    </citation>
    <scope>NUCLEOTIDE SEQUENCE [LARGE SCALE GENOMIC DNA]</scope>
    <source>
        <strain evidence="3 4">ATCC 201684</strain>
    </source>
</reference>
<dbReference type="EMBL" id="VJMJ01000090">
    <property type="protein sequence ID" value="KAF0736065.1"/>
    <property type="molecule type" value="Genomic_DNA"/>
</dbReference>
<dbReference type="VEuPathDB" id="FungiDB:AeMF1_017974"/>
<dbReference type="AlphaFoldDB" id="A0A6G0X7Q2"/>
<gene>
    <name evidence="3" type="ORF">Ae201684_007652</name>
</gene>
<comment type="caution">
    <text evidence="3">The sequence shown here is derived from an EMBL/GenBank/DDBJ whole genome shotgun (WGS) entry which is preliminary data.</text>
</comment>
<feature type="region of interest" description="Disordered" evidence="2">
    <location>
        <begin position="48"/>
        <end position="75"/>
    </location>
</feature>
<keyword evidence="4" id="KW-1185">Reference proteome</keyword>
<organism evidence="3 4">
    <name type="scientific">Aphanomyces euteiches</name>
    <dbReference type="NCBI Taxonomy" id="100861"/>
    <lineage>
        <taxon>Eukaryota</taxon>
        <taxon>Sar</taxon>
        <taxon>Stramenopiles</taxon>
        <taxon>Oomycota</taxon>
        <taxon>Saprolegniomycetes</taxon>
        <taxon>Saprolegniales</taxon>
        <taxon>Verrucalvaceae</taxon>
        <taxon>Aphanomyces</taxon>
    </lineage>
</organism>
<proteinExistence type="predicted"/>
<evidence type="ECO:0000313" key="4">
    <source>
        <dbReference type="Proteomes" id="UP000481153"/>
    </source>
</evidence>
<feature type="coiled-coil region" evidence="1">
    <location>
        <begin position="79"/>
        <end position="106"/>
    </location>
</feature>
<accession>A0A6G0X7Q2</accession>